<dbReference type="Proteomes" id="UP000322927">
    <property type="component" value="Chromosome"/>
</dbReference>
<protein>
    <submittedName>
        <fullName evidence="1">Uncharacterized protein</fullName>
    </submittedName>
</protein>
<dbReference type="AlphaFoldDB" id="A0A5P2BWI2"/>
<dbReference type="OrthoDB" id="4200912at2"/>
<evidence type="ECO:0000313" key="1">
    <source>
        <dbReference type="EMBL" id="QES34806.1"/>
    </source>
</evidence>
<evidence type="ECO:0000313" key="2">
    <source>
        <dbReference type="Proteomes" id="UP000322927"/>
    </source>
</evidence>
<reference evidence="1 2" key="1">
    <citation type="submission" date="2018-05" db="EMBL/GenBank/DDBJ databases">
        <title>Streptomyces venezuelae.</title>
        <authorList>
            <person name="Kim W."/>
            <person name="Lee N."/>
            <person name="Cho B.-K."/>
        </authorList>
    </citation>
    <scope>NUCLEOTIDE SEQUENCE [LARGE SCALE GENOMIC DNA]</scope>
    <source>
        <strain evidence="1 2">ATCC 14584</strain>
    </source>
</reference>
<proteinExistence type="predicted"/>
<organism evidence="1 2">
    <name type="scientific">Streptomyces venezuelae</name>
    <dbReference type="NCBI Taxonomy" id="54571"/>
    <lineage>
        <taxon>Bacteria</taxon>
        <taxon>Bacillati</taxon>
        <taxon>Actinomycetota</taxon>
        <taxon>Actinomycetes</taxon>
        <taxon>Kitasatosporales</taxon>
        <taxon>Streptomycetaceae</taxon>
        <taxon>Streptomyces</taxon>
    </lineage>
</organism>
<dbReference type="EMBL" id="CP029192">
    <property type="protein sequence ID" value="QES34806.1"/>
    <property type="molecule type" value="Genomic_DNA"/>
</dbReference>
<dbReference type="RefSeq" id="WP_150216943.1">
    <property type="nucleotide sequence ID" value="NZ_CP029192.1"/>
</dbReference>
<accession>A0A5P2BWI2</accession>
<sequence>MEREQRSPDGRAWGPEDDFIAEFDFGGGWLDLTLHEGTRAEARTLAARLVGQFDPLRLGVSKAALQQELEEHALSVQDSGPILSAVAYTDSGVFLADMNVIAYGEDGVTRPTPEEYQGMLLKWSYAEVKGDARITEVELPIGPAVRVQAVLVEKRRLGWGKKLSECVRYWVWPTGHEEILLVEARWLNFERTNELTDLVDRVMPSLRLVPVPPEPEPTRAPEPPSEL</sequence>
<gene>
    <name evidence="1" type="ORF">DEJ48_16595</name>
</gene>
<name>A0A5P2BWI2_STRVZ</name>